<dbReference type="AlphaFoldDB" id="A0A8X6MHY4"/>
<protein>
    <submittedName>
        <fullName evidence="1">Uncharacterized protein</fullName>
    </submittedName>
</protein>
<keyword evidence="2" id="KW-1185">Reference proteome</keyword>
<dbReference type="OrthoDB" id="8195432at2759"/>
<accession>A0A8X6MHY4</accession>
<dbReference type="Proteomes" id="UP000886998">
    <property type="component" value="Unassembled WGS sequence"/>
</dbReference>
<comment type="caution">
    <text evidence="1">The sequence shown here is derived from an EMBL/GenBank/DDBJ whole genome shotgun (WGS) entry which is preliminary data.</text>
</comment>
<evidence type="ECO:0000313" key="2">
    <source>
        <dbReference type="Proteomes" id="UP000886998"/>
    </source>
</evidence>
<reference evidence="1" key="1">
    <citation type="submission" date="2020-08" db="EMBL/GenBank/DDBJ databases">
        <title>Multicomponent nature underlies the extraordinary mechanical properties of spider dragline silk.</title>
        <authorList>
            <person name="Kono N."/>
            <person name="Nakamura H."/>
            <person name="Mori M."/>
            <person name="Yoshida Y."/>
            <person name="Ohtoshi R."/>
            <person name="Malay A.D."/>
            <person name="Moran D.A.P."/>
            <person name="Tomita M."/>
            <person name="Numata K."/>
            <person name="Arakawa K."/>
        </authorList>
    </citation>
    <scope>NUCLEOTIDE SEQUENCE</scope>
</reference>
<organism evidence="1 2">
    <name type="scientific">Trichonephila inaurata madagascariensis</name>
    <dbReference type="NCBI Taxonomy" id="2747483"/>
    <lineage>
        <taxon>Eukaryota</taxon>
        <taxon>Metazoa</taxon>
        <taxon>Ecdysozoa</taxon>
        <taxon>Arthropoda</taxon>
        <taxon>Chelicerata</taxon>
        <taxon>Arachnida</taxon>
        <taxon>Araneae</taxon>
        <taxon>Araneomorphae</taxon>
        <taxon>Entelegynae</taxon>
        <taxon>Araneoidea</taxon>
        <taxon>Nephilidae</taxon>
        <taxon>Trichonephila</taxon>
        <taxon>Trichonephila inaurata</taxon>
    </lineage>
</organism>
<evidence type="ECO:0000313" key="1">
    <source>
        <dbReference type="EMBL" id="GFS59840.1"/>
    </source>
</evidence>
<name>A0A8X6MHY4_9ARAC</name>
<dbReference type="EMBL" id="BMAV01027502">
    <property type="protein sequence ID" value="GFS59840.1"/>
    <property type="molecule type" value="Genomic_DNA"/>
</dbReference>
<gene>
    <name evidence="1" type="ORF">TNIN_454781</name>
</gene>
<sequence>MFKGTIFSENQVVDCGLRPDLVAETDGNIVITDVRIPFKNRRGAFAEARQRKITKYQPIVDFFNRAHNRNAIIILIVVGSLGSWNPGERRVLAQNRYQILSQRPAKTLSF</sequence>
<proteinExistence type="predicted"/>